<comment type="pathway">
    <text evidence="1 9">Amino-acid biosynthesis; L-arginine biosynthesis; N(2)-acetyl-L-ornithine from L-glutamate: step 2/4.</text>
</comment>
<evidence type="ECO:0000256" key="9">
    <source>
        <dbReference type="HAMAP-Rule" id="MF_00082"/>
    </source>
</evidence>
<feature type="domain" description="Aspartate/glutamate/uridylate kinase" evidence="10">
    <location>
        <begin position="5"/>
        <end position="241"/>
    </location>
</feature>
<dbReference type="InterPro" id="IPR037528">
    <property type="entry name" value="ArgB"/>
</dbReference>
<dbReference type="GO" id="GO:0042450">
    <property type="term" value="P:L-arginine biosynthetic process via ornithine"/>
    <property type="evidence" value="ECO:0007669"/>
    <property type="project" value="UniProtKB-UniRule"/>
</dbReference>
<evidence type="ECO:0000259" key="10">
    <source>
        <dbReference type="Pfam" id="PF00696"/>
    </source>
</evidence>
<dbReference type="PANTHER" id="PTHR23342:SF0">
    <property type="entry name" value="N-ACETYLGLUTAMATE SYNTHASE, MITOCHONDRIAL"/>
    <property type="match status" value="1"/>
</dbReference>
<feature type="site" description="Transition state stabilizer" evidence="9">
    <location>
        <position position="8"/>
    </location>
</feature>
<accession>A0A6C0GFW0</accession>
<keyword evidence="4 9" id="KW-0808">Transferase</keyword>
<dbReference type="RefSeq" id="WP_162442624.1">
    <property type="nucleotide sequence ID" value="NZ_CP048222.1"/>
</dbReference>
<evidence type="ECO:0000256" key="7">
    <source>
        <dbReference type="ARBA" id="ARBA00022840"/>
    </source>
</evidence>
<dbReference type="PIRSF" id="PIRSF000728">
    <property type="entry name" value="NAGK"/>
    <property type="match status" value="1"/>
</dbReference>
<evidence type="ECO:0000256" key="4">
    <source>
        <dbReference type="ARBA" id="ARBA00022679"/>
    </source>
</evidence>
<name>A0A6C0GFW0_9BACT</name>
<evidence type="ECO:0000256" key="1">
    <source>
        <dbReference type="ARBA" id="ARBA00004828"/>
    </source>
</evidence>
<comment type="function">
    <text evidence="9">Catalyzes the ATP-dependent phosphorylation of N-acetyl-L-glutamate.</text>
</comment>
<dbReference type="EMBL" id="CP048222">
    <property type="protein sequence ID" value="QHT66570.1"/>
    <property type="molecule type" value="Genomic_DNA"/>
</dbReference>
<dbReference type="NCBIfam" id="TIGR00761">
    <property type="entry name" value="argB"/>
    <property type="match status" value="1"/>
</dbReference>
<dbReference type="Pfam" id="PF00696">
    <property type="entry name" value="AA_kinase"/>
    <property type="match status" value="1"/>
</dbReference>
<dbReference type="Proteomes" id="UP000480178">
    <property type="component" value="Chromosome"/>
</dbReference>
<keyword evidence="2 9" id="KW-0055">Arginine biosynthesis</keyword>
<sequence>MQELYIIKIGGNIIDDAASTDAFLKRFASLPFHKILVHGGGKVATQMASRLNIPTTMIEGRRITDQPMLEVVTMVYGGLVNKTLVAKLQANDCNAIGLTGADGACIVAKKREVANIDYGFAGDITAVNDKLLTSLLTQDLVPVIAPLTFDKQGTLLNTNADTMASFLAVALCKNFRVTLVYCFEKKGVLSDPQDDESVIDYISPEKYARLKNEGIISKGMVPKLDNAFHALHQGLEKVIICHADELNKVANSHSSHSGTVLTLEEIGG</sequence>
<reference evidence="11 12" key="1">
    <citation type="submission" date="2020-01" db="EMBL/GenBank/DDBJ databases">
        <authorList>
            <person name="Kim M.K."/>
        </authorList>
    </citation>
    <scope>NUCLEOTIDE SEQUENCE [LARGE SCALE GENOMIC DNA]</scope>
    <source>
        <strain evidence="11 12">172606-1</strain>
    </source>
</reference>
<dbReference type="SUPFAM" id="SSF53633">
    <property type="entry name" value="Carbamate kinase-like"/>
    <property type="match status" value="1"/>
</dbReference>
<dbReference type="EC" id="2.7.2.8" evidence="9"/>
<evidence type="ECO:0000313" key="11">
    <source>
        <dbReference type="EMBL" id="QHT66570.1"/>
    </source>
</evidence>
<keyword evidence="5 9" id="KW-0547">Nucleotide-binding</keyword>
<evidence type="ECO:0000313" key="12">
    <source>
        <dbReference type="Proteomes" id="UP000480178"/>
    </source>
</evidence>
<keyword evidence="7 9" id="KW-0067">ATP-binding</keyword>
<evidence type="ECO:0000256" key="2">
    <source>
        <dbReference type="ARBA" id="ARBA00022571"/>
    </source>
</evidence>
<comment type="subcellular location">
    <subcellularLocation>
        <location evidence="9">Cytoplasm</location>
    </subcellularLocation>
</comment>
<comment type="catalytic activity">
    <reaction evidence="8 9">
        <text>N-acetyl-L-glutamate + ATP = N-acetyl-L-glutamyl 5-phosphate + ADP</text>
        <dbReference type="Rhea" id="RHEA:14629"/>
        <dbReference type="ChEBI" id="CHEBI:30616"/>
        <dbReference type="ChEBI" id="CHEBI:44337"/>
        <dbReference type="ChEBI" id="CHEBI:57936"/>
        <dbReference type="ChEBI" id="CHEBI:456216"/>
        <dbReference type="EC" id="2.7.2.8"/>
    </reaction>
</comment>
<dbReference type="InterPro" id="IPR001048">
    <property type="entry name" value="Asp/Glu/Uridylate_kinase"/>
</dbReference>
<feature type="binding site" evidence="9">
    <location>
        <position position="157"/>
    </location>
    <ligand>
        <name>substrate</name>
    </ligand>
</feature>
<dbReference type="GO" id="GO:0003991">
    <property type="term" value="F:acetylglutamate kinase activity"/>
    <property type="evidence" value="ECO:0007669"/>
    <property type="project" value="UniProtKB-UniRule"/>
</dbReference>
<dbReference type="InterPro" id="IPR004662">
    <property type="entry name" value="AcgluKinase_fam"/>
</dbReference>
<protein>
    <recommendedName>
        <fullName evidence="9">Acetylglutamate kinase</fullName>
        <ecNumber evidence="9">2.7.2.8</ecNumber>
    </recommendedName>
    <alternativeName>
        <fullName evidence="9">N-acetyl-L-glutamate 5-phosphotransferase</fullName>
    </alternativeName>
    <alternativeName>
        <fullName evidence="9">NAG kinase</fullName>
        <shortName evidence="9">NAGK</shortName>
    </alternativeName>
</protein>
<keyword evidence="3 9" id="KW-0028">Amino-acid biosynthesis</keyword>
<keyword evidence="6 9" id="KW-0418">Kinase</keyword>
<comment type="similarity">
    <text evidence="9">Belongs to the acetylglutamate kinase family. ArgB subfamily.</text>
</comment>
<dbReference type="GO" id="GO:0005737">
    <property type="term" value="C:cytoplasm"/>
    <property type="evidence" value="ECO:0007669"/>
    <property type="project" value="UniProtKB-SubCell"/>
</dbReference>
<feature type="binding site" evidence="9">
    <location>
        <position position="62"/>
    </location>
    <ligand>
        <name>substrate</name>
    </ligand>
</feature>
<evidence type="ECO:0000256" key="6">
    <source>
        <dbReference type="ARBA" id="ARBA00022777"/>
    </source>
</evidence>
<dbReference type="KEGG" id="rhoz:GXP67_07825"/>
<organism evidence="11 12">
    <name type="scientific">Rhodocytophaga rosea</name>
    <dbReference type="NCBI Taxonomy" id="2704465"/>
    <lineage>
        <taxon>Bacteria</taxon>
        <taxon>Pseudomonadati</taxon>
        <taxon>Bacteroidota</taxon>
        <taxon>Cytophagia</taxon>
        <taxon>Cytophagales</taxon>
        <taxon>Rhodocytophagaceae</taxon>
        <taxon>Rhodocytophaga</taxon>
    </lineage>
</organism>
<dbReference type="AlphaFoldDB" id="A0A6C0GFW0"/>
<proteinExistence type="inferred from homology"/>
<evidence type="ECO:0000256" key="5">
    <source>
        <dbReference type="ARBA" id="ARBA00022741"/>
    </source>
</evidence>
<dbReference type="GO" id="GO:0005524">
    <property type="term" value="F:ATP binding"/>
    <property type="evidence" value="ECO:0007669"/>
    <property type="project" value="UniProtKB-UniRule"/>
</dbReference>
<keyword evidence="9" id="KW-0963">Cytoplasm</keyword>
<gene>
    <name evidence="9 11" type="primary">argB</name>
    <name evidence="11" type="ORF">GXP67_07825</name>
</gene>
<evidence type="ECO:0000256" key="8">
    <source>
        <dbReference type="ARBA" id="ARBA00048141"/>
    </source>
</evidence>
<dbReference type="UniPathway" id="UPA00068">
    <property type="reaction ID" value="UER00107"/>
</dbReference>
<dbReference type="Gene3D" id="3.40.1160.10">
    <property type="entry name" value="Acetylglutamate kinase-like"/>
    <property type="match status" value="1"/>
</dbReference>
<dbReference type="HAMAP" id="MF_00082">
    <property type="entry name" value="ArgB"/>
    <property type="match status" value="1"/>
</dbReference>
<feature type="site" description="Transition state stabilizer" evidence="9">
    <location>
        <position position="223"/>
    </location>
</feature>
<feature type="binding site" evidence="9">
    <location>
        <begin position="40"/>
        <end position="41"/>
    </location>
    <ligand>
        <name>substrate</name>
    </ligand>
</feature>
<evidence type="ECO:0000256" key="3">
    <source>
        <dbReference type="ARBA" id="ARBA00022605"/>
    </source>
</evidence>
<dbReference type="PANTHER" id="PTHR23342">
    <property type="entry name" value="N-ACETYLGLUTAMATE SYNTHASE"/>
    <property type="match status" value="1"/>
</dbReference>
<keyword evidence="12" id="KW-1185">Reference proteome</keyword>
<dbReference type="CDD" id="cd04238">
    <property type="entry name" value="AAK_NAGK-like"/>
    <property type="match status" value="1"/>
</dbReference>
<dbReference type="InterPro" id="IPR036393">
    <property type="entry name" value="AceGlu_kinase-like_sf"/>
</dbReference>